<evidence type="ECO:0000313" key="3">
    <source>
        <dbReference type="RefSeq" id="XP_002739337.1"/>
    </source>
</evidence>
<dbReference type="Proteomes" id="UP000694865">
    <property type="component" value="Unplaced"/>
</dbReference>
<feature type="compositionally biased region" description="Acidic residues" evidence="1">
    <location>
        <begin position="275"/>
        <end position="289"/>
    </location>
</feature>
<dbReference type="InterPro" id="IPR023674">
    <property type="entry name" value="Ribosomal_uL1-like"/>
</dbReference>
<name>A0ABM0GX74_SACKO</name>
<gene>
    <name evidence="3" type="primary">LOC100368536</name>
</gene>
<feature type="compositionally biased region" description="Basic and acidic residues" evidence="1">
    <location>
        <begin position="265"/>
        <end position="274"/>
    </location>
</feature>
<sequence>MASTGHVDGSVDLSLKRESQLDEEKVRSAVKALFAHYKHKQLKKKDLIEETETLRIQVTLWKVPVQKSKRFQICLPHSILSETAEVCLITKDEKNMGREECQEFYEKWLADKNVTTVSRVMPLRVLKKEYRPFELRRKLVAQYDLFLADDRIFRLLDTVTGKEFNKKKKYPVGINLKKNNLAKEINSAINATYFVLIGRGNCSGFSVANTSMTVEEAVENIMAAVQDLTRKIPRGWPNIRCLYLKTKRSVSIPLYTSIEYEQQVKESKTEKVEQEGDGNESGFVEEEETDTKTPVTKKKKETTNTDKITKKKRKSLGSLLTSSKKKKTIKT</sequence>
<keyword evidence="2" id="KW-1185">Reference proteome</keyword>
<proteinExistence type="predicted"/>
<protein>
    <submittedName>
        <fullName evidence="3">Ribosomal L1 domain-containing protein 1-like</fullName>
    </submittedName>
</protein>
<reference evidence="3" key="1">
    <citation type="submission" date="2025-08" db="UniProtKB">
        <authorList>
            <consortium name="RefSeq"/>
        </authorList>
    </citation>
    <scope>IDENTIFICATION</scope>
    <source>
        <tissue evidence="3">Testes</tissue>
    </source>
</reference>
<dbReference type="Gene3D" id="3.40.50.790">
    <property type="match status" value="1"/>
</dbReference>
<dbReference type="GeneID" id="100368536"/>
<dbReference type="InterPro" id="IPR050257">
    <property type="entry name" value="eL8/uL1-like"/>
</dbReference>
<dbReference type="InterPro" id="IPR016095">
    <property type="entry name" value="Ribosomal_uL1_3-a/b-sand"/>
</dbReference>
<dbReference type="Pfam" id="PF00687">
    <property type="entry name" value="Ribosomal_L1"/>
    <property type="match status" value="1"/>
</dbReference>
<dbReference type="CDD" id="cd00403">
    <property type="entry name" value="Ribosomal_L1"/>
    <property type="match status" value="1"/>
</dbReference>
<dbReference type="InterPro" id="IPR028364">
    <property type="entry name" value="Ribosomal_uL1/biogenesis"/>
</dbReference>
<accession>A0ABM0GX74</accession>
<evidence type="ECO:0000313" key="2">
    <source>
        <dbReference type="Proteomes" id="UP000694865"/>
    </source>
</evidence>
<dbReference type="SUPFAM" id="SSF56808">
    <property type="entry name" value="Ribosomal protein L1"/>
    <property type="match status" value="1"/>
</dbReference>
<feature type="region of interest" description="Disordered" evidence="1">
    <location>
        <begin position="265"/>
        <end position="331"/>
    </location>
</feature>
<evidence type="ECO:0000256" key="1">
    <source>
        <dbReference type="SAM" id="MobiDB-lite"/>
    </source>
</evidence>
<dbReference type="PANTHER" id="PTHR23105">
    <property type="entry name" value="RIBOSOMAL PROTEIN L7AE FAMILY MEMBER"/>
    <property type="match status" value="1"/>
</dbReference>
<dbReference type="RefSeq" id="XP_002739337.1">
    <property type="nucleotide sequence ID" value="XM_002739291.2"/>
</dbReference>
<organism evidence="2 3">
    <name type="scientific">Saccoglossus kowalevskii</name>
    <name type="common">Acorn worm</name>
    <dbReference type="NCBI Taxonomy" id="10224"/>
    <lineage>
        <taxon>Eukaryota</taxon>
        <taxon>Metazoa</taxon>
        <taxon>Hemichordata</taxon>
        <taxon>Enteropneusta</taxon>
        <taxon>Harrimaniidae</taxon>
        <taxon>Saccoglossus</taxon>
    </lineage>
</organism>